<proteinExistence type="predicted"/>
<name>A0A0G4K2I0_9GAMM</name>
<dbReference type="STRING" id="1109412.BN1221_04905c"/>
<evidence type="ECO:0000313" key="1">
    <source>
        <dbReference type="EMBL" id="CPR21471.1"/>
    </source>
</evidence>
<gene>
    <name evidence="1" type="ORF">BN1221_04905c</name>
</gene>
<dbReference type="AlphaFoldDB" id="A0A0G4K2I0"/>
<organism evidence="1 2">
    <name type="scientific">Brenneria goodwinii</name>
    <dbReference type="NCBI Taxonomy" id="1109412"/>
    <lineage>
        <taxon>Bacteria</taxon>
        <taxon>Pseudomonadati</taxon>
        <taxon>Pseudomonadota</taxon>
        <taxon>Gammaproteobacteria</taxon>
        <taxon>Enterobacterales</taxon>
        <taxon>Pectobacteriaceae</taxon>
        <taxon>Brenneria</taxon>
    </lineage>
</organism>
<reference evidence="2" key="1">
    <citation type="submission" date="2015-01" db="EMBL/GenBank/DDBJ databases">
        <authorList>
            <person name="Paterson Steve"/>
        </authorList>
    </citation>
    <scope>NUCLEOTIDE SEQUENCE [LARGE SCALE GENOMIC DNA]</scope>
    <source>
        <strain evidence="2">OBR1</strain>
    </source>
</reference>
<dbReference type="EMBL" id="CGIG01000001">
    <property type="protein sequence ID" value="CPR21471.1"/>
    <property type="molecule type" value="Genomic_DNA"/>
</dbReference>
<sequence length="55" mass="6649">MESVSPLLILSYPNARIYQFDETGVARVDYEETECFRLMRDFLNNYDRRLQQLLD</sequence>
<accession>A0A0G4K2I0</accession>
<keyword evidence="2" id="KW-1185">Reference proteome</keyword>
<protein>
    <submittedName>
        <fullName evidence="1">Uncharacterized protein</fullName>
    </submittedName>
</protein>
<evidence type="ECO:0000313" key="2">
    <source>
        <dbReference type="Proteomes" id="UP000044377"/>
    </source>
</evidence>
<dbReference type="Proteomes" id="UP000044377">
    <property type="component" value="Unassembled WGS sequence"/>
</dbReference>